<comment type="catalytic activity">
    <reaction evidence="11">
        <text>dibenzothiophene + FMNH2 + O2 = dibenzothiophene 5-oxide + FMN + H2O + H(+)</text>
        <dbReference type="Rhea" id="RHEA:49076"/>
        <dbReference type="ChEBI" id="CHEBI:15377"/>
        <dbReference type="ChEBI" id="CHEBI:15378"/>
        <dbReference type="ChEBI" id="CHEBI:15379"/>
        <dbReference type="ChEBI" id="CHEBI:23681"/>
        <dbReference type="ChEBI" id="CHEBI:23683"/>
        <dbReference type="ChEBI" id="CHEBI:57618"/>
        <dbReference type="ChEBI" id="CHEBI:58210"/>
    </reaction>
</comment>
<dbReference type="Gene3D" id="2.40.110.10">
    <property type="entry name" value="Butyryl-CoA Dehydrogenase, subunit A, domain 2"/>
    <property type="match status" value="1"/>
</dbReference>
<evidence type="ECO:0000256" key="3">
    <source>
        <dbReference type="ARBA" id="ARBA00022643"/>
    </source>
</evidence>
<evidence type="ECO:0000256" key="1">
    <source>
        <dbReference type="ARBA" id="ARBA00004496"/>
    </source>
</evidence>
<dbReference type="GO" id="GO:0005737">
    <property type="term" value="C:cytoplasm"/>
    <property type="evidence" value="ECO:0007669"/>
    <property type="project" value="UniProtKB-SubCell"/>
</dbReference>
<proteinExistence type="inferred from homology"/>
<dbReference type="Proteomes" id="UP000005019">
    <property type="component" value="Unassembled WGS sequence"/>
</dbReference>
<dbReference type="OrthoDB" id="571684at2"/>
<dbReference type="GO" id="GO:0004497">
    <property type="term" value="F:monooxygenase activity"/>
    <property type="evidence" value="ECO:0007669"/>
    <property type="project" value="UniProtKB-KW"/>
</dbReference>
<sequence length="409" mass="45175">MNAPDISRQLERGDATHLFDRDFGAHTEAVERTARGLEATAAERDRAGGTAWAERQLLRDSGLLTLAVPAEFGGAGLPWPQIYAIIRRFAEADSSLAHLFGFQHLQVASVRLFANPAQQARLLGDTVTKGWFWGNATNGLDTRIRLTPAGDHFLLDGVKSFCSGATGSDMLNVTAPRGDDPADRVFISLPTDRAGITVHDDWDNLGQRQTDSGTVTFEKVRVEADEILGPPGTRGTPRATLRTLVSQLILTEIYLGNTQGALRAAWHYVQHEARPWFASGVSRAADDPYGQVRFAELWIAYRGALALAQQAEAALQRAWERGDALDARERGEVALLIWQAKIAAGRAALDVTSRIFELMGARATAARYGHDRYWRNVRVHTLHDNLDYKLQDIGRWVLDDRVPEPSIYS</sequence>
<feature type="domain" description="Acyl-CoA dehydrogenase/oxidase N-terminal" evidence="15">
    <location>
        <begin position="34"/>
        <end position="127"/>
    </location>
</feature>
<accession>F5RA18</accession>
<dbReference type="EMBL" id="AFHG01000034">
    <property type="protein sequence ID" value="EGK72621.1"/>
    <property type="molecule type" value="Genomic_DNA"/>
</dbReference>
<dbReference type="InterPro" id="IPR036250">
    <property type="entry name" value="AcylCo_DH-like_C"/>
</dbReference>
<evidence type="ECO:0000256" key="9">
    <source>
        <dbReference type="ARBA" id="ARBA00034328"/>
    </source>
</evidence>
<protein>
    <recommendedName>
        <fullName evidence="10">Dibenzothiophene monooxygenase</fullName>
        <ecNumber evidence="9">1.14.14.21</ecNumber>
    </recommendedName>
</protein>
<evidence type="ECO:0000313" key="17">
    <source>
        <dbReference type="EMBL" id="EGK72621.1"/>
    </source>
</evidence>
<dbReference type="RefSeq" id="WP_008059605.1">
    <property type="nucleotide sequence ID" value="NZ_AFHG01000034.1"/>
</dbReference>
<dbReference type="InterPro" id="IPR006091">
    <property type="entry name" value="Acyl-CoA_Oxase/DH_mid-dom"/>
</dbReference>
<dbReference type="Pfam" id="PF02770">
    <property type="entry name" value="Acyl-CoA_dh_M"/>
    <property type="match status" value="1"/>
</dbReference>
<evidence type="ECO:0000256" key="12">
    <source>
        <dbReference type="ARBA" id="ARBA00048445"/>
    </source>
</evidence>
<comment type="pathway">
    <text evidence="7">Sulfur metabolism; dibenzothiophene degradation.</text>
</comment>
<dbReference type="InterPro" id="IPR013786">
    <property type="entry name" value="AcylCoA_DH/ox_N"/>
</dbReference>
<keyword evidence="6" id="KW-0503">Monooxygenase</keyword>
<dbReference type="GO" id="GO:0006552">
    <property type="term" value="P:L-leucine catabolic process"/>
    <property type="evidence" value="ECO:0007669"/>
    <property type="project" value="TreeGrafter"/>
</dbReference>
<evidence type="ECO:0000256" key="6">
    <source>
        <dbReference type="ARBA" id="ARBA00023033"/>
    </source>
</evidence>
<evidence type="ECO:0000256" key="11">
    <source>
        <dbReference type="ARBA" id="ARBA00047859"/>
    </source>
</evidence>
<feature type="domain" description="Acyl-CoA dehydrogenase C-terminal" evidence="16">
    <location>
        <begin position="253"/>
        <end position="386"/>
    </location>
</feature>
<dbReference type="InterPro" id="IPR037069">
    <property type="entry name" value="AcylCoA_DH/ox_N_sf"/>
</dbReference>
<evidence type="ECO:0000256" key="2">
    <source>
        <dbReference type="ARBA" id="ARBA00022630"/>
    </source>
</evidence>
<comment type="catalytic activity">
    <reaction evidence="12">
        <text>dibenzothiophene 5-oxide + FMNH2 + O2 = dibenzothiophene 5,5-dioxide + FMN + H2O + H(+)</text>
        <dbReference type="Rhea" id="RHEA:49080"/>
        <dbReference type="ChEBI" id="CHEBI:15377"/>
        <dbReference type="ChEBI" id="CHEBI:15378"/>
        <dbReference type="ChEBI" id="CHEBI:15379"/>
        <dbReference type="ChEBI" id="CHEBI:23683"/>
        <dbReference type="ChEBI" id="CHEBI:57618"/>
        <dbReference type="ChEBI" id="CHEBI:58210"/>
        <dbReference type="ChEBI" id="CHEBI:90356"/>
    </reaction>
</comment>
<comment type="caution">
    <text evidence="17">The sequence shown here is derived from an EMBL/GenBank/DDBJ whole genome shotgun (WGS) entry which is preliminary data.</text>
</comment>
<keyword evidence="3" id="KW-0288">FMN</keyword>
<feature type="domain" description="Acyl-CoA oxidase/dehydrogenase middle" evidence="14">
    <location>
        <begin position="138"/>
        <end position="220"/>
    </location>
</feature>
<keyword evidence="5" id="KW-0560">Oxidoreductase</keyword>
<evidence type="ECO:0000313" key="18">
    <source>
        <dbReference type="Proteomes" id="UP000005019"/>
    </source>
</evidence>
<name>F5RA18_METUF</name>
<comment type="catalytic activity">
    <reaction evidence="13">
        <text>dibenzothiophene + 2 FMNH2 + 2 O2 = dibenzothiophene 5,5-dioxide + 2 FMN + 2 H2O + 2 H(+)</text>
        <dbReference type="Rhea" id="RHEA:49072"/>
        <dbReference type="ChEBI" id="CHEBI:15377"/>
        <dbReference type="ChEBI" id="CHEBI:15378"/>
        <dbReference type="ChEBI" id="CHEBI:15379"/>
        <dbReference type="ChEBI" id="CHEBI:23681"/>
        <dbReference type="ChEBI" id="CHEBI:57618"/>
        <dbReference type="ChEBI" id="CHEBI:58210"/>
        <dbReference type="ChEBI" id="CHEBI:90356"/>
        <dbReference type="EC" id="1.14.14.21"/>
    </reaction>
</comment>
<dbReference type="STRING" id="1000565.METUNv1_01096"/>
<evidence type="ECO:0000259" key="14">
    <source>
        <dbReference type="Pfam" id="PF02770"/>
    </source>
</evidence>
<dbReference type="EC" id="1.14.14.21" evidence="9"/>
<evidence type="ECO:0000256" key="13">
    <source>
        <dbReference type="ARBA" id="ARBA00049456"/>
    </source>
</evidence>
<dbReference type="PANTHER" id="PTHR43884">
    <property type="entry name" value="ACYL-COA DEHYDROGENASE"/>
    <property type="match status" value="1"/>
</dbReference>
<evidence type="ECO:0000256" key="10">
    <source>
        <dbReference type="ARBA" id="ARBA00034345"/>
    </source>
</evidence>
<keyword evidence="4" id="KW-0547">Nucleotide-binding</keyword>
<evidence type="ECO:0000256" key="5">
    <source>
        <dbReference type="ARBA" id="ARBA00023002"/>
    </source>
</evidence>
<evidence type="ECO:0000256" key="4">
    <source>
        <dbReference type="ARBA" id="ARBA00022741"/>
    </source>
</evidence>
<evidence type="ECO:0000259" key="15">
    <source>
        <dbReference type="Pfam" id="PF02771"/>
    </source>
</evidence>
<comment type="subcellular location">
    <subcellularLocation>
        <location evidence="1">Cytoplasm</location>
    </subcellularLocation>
</comment>
<evidence type="ECO:0000256" key="7">
    <source>
        <dbReference type="ARBA" id="ARBA00034307"/>
    </source>
</evidence>
<dbReference type="PANTHER" id="PTHR43884:SF12">
    <property type="entry name" value="ISOVALERYL-COA DEHYDROGENASE, MITOCHONDRIAL-RELATED"/>
    <property type="match status" value="1"/>
</dbReference>
<gene>
    <name evidence="17" type="ORF">METUNv1_01096</name>
</gene>
<comment type="similarity">
    <text evidence="8">Belongs to the DszC flavin monooxygenase family.</text>
</comment>
<dbReference type="GO" id="GO:0008470">
    <property type="term" value="F:3-methylbutanoyl-CoA dehydrogenase activity"/>
    <property type="evidence" value="ECO:0007669"/>
    <property type="project" value="TreeGrafter"/>
</dbReference>
<keyword evidence="18" id="KW-1185">Reference proteome</keyword>
<dbReference type="GO" id="GO:0050660">
    <property type="term" value="F:flavin adenine dinucleotide binding"/>
    <property type="evidence" value="ECO:0007669"/>
    <property type="project" value="InterPro"/>
</dbReference>
<organism evidence="17 18">
    <name type="scientific">Methyloversatilis universalis (strain ATCC BAA-1314 / DSM 25237 / JCM 13912 / CCUG 52030 / FAM5)</name>
    <dbReference type="NCBI Taxonomy" id="1000565"/>
    <lineage>
        <taxon>Bacteria</taxon>
        <taxon>Pseudomonadati</taxon>
        <taxon>Pseudomonadota</taxon>
        <taxon>Betaproteobacteria</taxon>
        <taxon>Nitrosomonadales</taxon>
        <taxon>Sterolibacteriaceae</taxon>
        <taxon>Methyloversatilis</taxon>
    </lineage>
</organism>
<dbReference type="InterPro" id="IPR013107">
    <property type="entry name" value="Acyl-CoA_DH_C"/>
</dbReference>
<dbReference type="InterPro" id="IPR009100">
    <property type="entry name" value="AcylCoA_DH/oxidase_NM_dom_sf"/>
</dbReference>
<dbReference type="Gene3D" id="1.10.540.10">
    <property type="entry name" value="Acyl-CoA dehydrogenase/oxidase, N-terminal domain"/>
    <property type="match status" value="1"/>
</dbReference>
<dbReference type="SUPFAM" id="SSF56645">
    <property type="entry name" value="Acyl-CoA dehydrogenase NM domain-like"/>
    <property type="match status" value="1"/>
</dbReference>
<dbReference type="Pfam" id="PF02771">
    <property type="entry name" value="Acyl-CoA_dh_N"/>
    <property type="match status" value="1"/>
</dbReference>
<keyword evidence="2" id="KW-0285">Flavoprotein</keyword>
<dbReference type="Gene3D" id="1.20.140.10">
    <property type="entry name" value="Butyryl-CoA Dehydrogenase, subunit A, domain 3"/>
    <property type="match status" value="1"/>
</dbReference>
<dbReference type="PIRSF" id="PIRSF016578">
    <property type="entry name" value="HsaA"/>
    <property type="match status" value="1"/>
</dbReference>
<evidence type="ECO:0000259" key="16">
    <source>
        <dbReference type="Pfam" id="PF08028"/>
    </source>
</evidence>
<reference evidence="17 18" key="1">
    <citation type="journal article" date="2011" name="J. Bacteriol.">
        <title>Genome sequence of Methyloversatilis universalis FAM5T, a methylotrophic representative of the order Rhodocyclales.</title>
        <authorList>
            <person name="Kittichotirat W."/>
            <person name="Good N.M."/>
            <person name="Hall R."/>
            <person name="Bringel F."/>
            <person name="Lajus A."/>
            <person name="Medigue C."/>
            <person name="Smalley N.E."/>
            <person name="Beck D."/>
            <person name="Bumgarner R."/>
            <person name="Vuilleumier S."/>
            <person name="Kalyuzhnaya M.G."/>
        </authorList>
    </citation>
    <scope>NUCLEOTIDE SEQUENCE [LARGE SCALE GENOMIC DNA]</scope>
    <source>
        <strain evidence="18">ATCC BAA-1314 / JCM 13912 / FAM5</strain>
    </source>
</reference>
<dbReference type="SUPFAM" id="SSF47203">
    <property type="entry name" value="Acyl-CoA dehydrogenase C-terminal domain-like"/>
    <property type="match status" value="1"/>
</dbReference>
<dbReference type="AlphaFoldDB" id="F5RA18"/>
<dbReference type="InterPro" id="IPR046373">
    <property type="entry name" value="Acyl-CoA_Oxase/DH_mid-dom_sf"/>
</dbReference>
<evidence type="ECO:0000256" key="8">
    <source>
        <dbReference type="ARBA" id="ARBA00034317"/>
    </source>
</evidence>
<dbReference type="eggNOG" id="COG1960">
    <property type="taxonomic scope" value="Bacteria"/>
</dbReference>
<dbReference type="Pfam" id="PF08028">
    <property type="entry name" value="Acyl-CoA_dh_2"/>
    <property type="match status" value="1"/>
</dbReference>